<dbReference type="GO" id="GO:0000981">
    <property type="term" value="F:DNA-binding transcription factor activity, RNA polymerase II-specific"/>
    <property type="evidence" value="ECO:0007669"/>
    <property type="project" value="TreeGrafter"/>
</dbReference>
<dbReference type="InterPro" id="IPR011598">
    <property type="entry name" value="bHLH_dom"/>
</dbReference>
<dbReference type="RefSeq" id="XP_027356512.1">
    <property type="nucleotide sequence ID" value="XM_027500711.1"/>
</dbReference>
<feature type="region of interest" description="Disordered" evidence="6">
    <location>
        <begin position="83"/>
        <end position="111"/>
    </location>
</feature>
<evidence type="ECO:0000256" key="2">
    <source>
        <dbReference type="ARBA" id="ARBA00023015"/>
    </source>
</evidence>
<evidence type="ECO:0000313" key="8">
    <source>
        <dbReference type="Proteomes" id="UP000694853"/>
    </source>
</evidence>
<feature type="compositionally biased region" description="Basic residues" evidence="6">
    <location>
        <begin position="96"/>
        <end position="106"/>
    </location>
</feature>
<gene>
    <name evidence="9" type="primary">LOC113865906</name>
</gene>
<evidence type="ECO:0000256" key="3">
    <source>
        <dbReference type="ARBA" id="ARBA00023125"/>
    </source>
</evidence>
<dbReference type="PROSITE" id="PS50888">
    <property type="entry name" value="BHLH"/>
    <property type="match status" value="1"/>
</dbReference>
<reference evidence="9" key="2">
    <citation type="submission" date="2025-08" db="UniProtKB">
        <authorList>
            <consortium name="RefSeq"/>
        </authorList>
    </citation>
    <scope>IDENTIFICATION</scope>
    <source>
        <tissue evidence="9">Young leaves</tissue>
    </source>
</reference>
<dbReference type="AlphaFoldDB" id="A0A8B8LKL2"/>
<dbReference type="KEGG" id="aprc:113865906"/>
<dbReference type="SUPFAM" id="SSF47459">
    <property type="entry name" value="HLH, helix-loop-helix DNA-binding domain"/>
    <property type="match status" value="1"/>
</dbReference>
<dbReference type="FunFam" id="4.10.280.10:FF:000050">
    <property type="entry name" value="Basic helix-loop-helix transcription factor"/>
    <property type="match status" value="1"/>
</dbReference>
<keyword evidence="2" id="KW-0805">Transcription regulation</keyword>
<keyword evidence="3" id="KW-0238">DNA-binding</keyword>
<dbReference type="GO" id="GO:0046983">
    <property type="term" value="F:protein dimerization activity"/>
    <property type="evidence" value="ECO:0007669"/>
    <property type="project" value="InterPro"/>
</dbReference>
<organism evidence="8 9">
    <name type="scientific">Abrus precatorius</name>
    <name type="common">Indian licorice</name>
    <name type="synonym">Glycine abrus</name>
    <dbReference type="NCBI Taxonomy" id="3816"/>
    <lineage>
        <taxon>Eukaryota</taxon>
        <taxon>Viridiplantae</taxon>
        <taxon>Streptophyta</taxon>
        <taxon>Embryophyta</taxon>
        <taxon>Tracheophyta</taxon>
        <taxon>Spermatophyta</taxon>
        <taxon>Magnoliopsida</taxon>
        <taxon>eudicotyledons</taxon>
        <taxon>Gunneridae</taxon>
        <taxon>Pentapetalae</taxon>
        <taxon>rosids</taxon>
        <taxon>fabids</taxon>
        <taxon>Fabales</taxon>
        <taxon>Fabaceae</taxon>
        <taxon>Papilionoideae</taxon>
        <taxon>50 kb inversion clade</taxon>
        <taxon>NPAAA clade</taxon>
        <taxon>indigoferoid/millettioid clade</taxon>
        <taxon>Abreae</taxon>
        <taxon>Abrus</taxon>
    </lineage>
</organism>
<dbReference type="GO" id="GO:0005634">
    <property type="term" value="C:nucleus"/>
    <property type="evidence" value="ECO:0007669"/>
    <property type="project" value="UniProtKB-SubCell"/>
</dbReference>
<evidence type="ECO:0000256" key="1">
    <source>
        <dbReference type="ARBA" id="ARBA00004123"/>
    </source>
</evidence>
<dbReference type="InterPro" id="IPR036638">
    <property type="entry name" value="HLH_DNA-bd_sf"/>
</dbReference>
<feature type="domain" description="BHLH" evidence="7">
    <location>
        <begin position="114"/>
        <end position="165"/>
    </location>
</feature>
<dbReference type="PANTHER" id="PTHR11969:SF82">
    <property type="entry name" value="TRANSCRIPTION FACTOR BHLH96"/>
    <property type="match status" value="1"/>
</dbReference>
<dbReference type="Gene3D" id="4.10.280.10">
    <property type="entry name" value="Helix-loop-helix DNA-binding domain"/>
    <property type="match status" value="1"/>
</dbReference>
<dbReference type="Proteomes" id="UP000694853">
    <property type="component" value="Unplaced"/>
</dbReference>
<dbReference type="OrthoDB" id="684567at2759"/>
<keyword evidence="5" id="KW-0539">Nucleus</keyword>
<dbReference type="Pfam" id="PF00010">
    <property type="entry name" value="HLH"/>
    <property type="match status" value="1"/>
</dbReference>
<dbReference type="GO" id="GO:0000978">
    <property type="term" value="F:RNA polymerase II cis-regulatory region sequence-specific DNA binding"/>
    <property type="evidence" value="ECO:0007669"/>
    <property type="project" value="TreeGrafter"/>
</dbReference>
<dbReference type="PANTHER" id="PTHR11969">
    <property type="entry name" value="MAX DIMERIZATION, MAD"/>
    <property type="match status" value="1"/>
</dbReference>
<evidence type="ECO:0000313" key="9">
    <source>
        <dbReference type="RefSeq" id="XP_027356512.1"/>
    </source>
</evidence>
<name>A0A8B8LKL2_ABRPR</name>
<accession>A0A8B8LKL2</accession>
<keyword evidence="8" id="KW-1185">Reference proteome</keyword>
<keyword evidence="4" id="KW-0804">Transcription</keyword>
<dbReference type="GeneID" id="113865906"/>
<evidence type="ECO:0000256" key="5">
    <source>
        <dbReference type="ARBA" id="ARBA00023242"/>
    </source>
</evidence>
<protein>
    <submittedName>
        <fullName evidence="9">Transcription factor bHLH96-like</fullName>
    </submittedName>
</protein>
<reference evidence="8" key="1">
    <citation type="journal article" date="2019" name="Toxins">
        <title>Detection of Abrin-Like and Prepropulchellin-Like Toxin Genes and Transcripts Using Whole Genome Sequencing and Full-Length Transcript Sequencing of Abrus precatorius.</title>
        <authorList>
            <person name="Hovde B.T."/>
            <person name="Daligault H.E."/>
            <person name="Hanschen E.R."/>
            <person name="Kunde Y.A."/>
            <person name="Johnson M.B."/>
            <person name="Starkenburg S.R."/>
            <person name="Johnson S.L."/>
        </authorList>
    </citation>
    <scope>NUCLEOTIDE SEQUENCE [LARGE SCALE GENOMIC DNA]</scope>
</reference>
<dbReference type="CDD" id="cd11448">
    <property type="entry name" value="bHLH_AtFAMA_like"/>
    <property type="match status" value="1"/>
</dbReference>
<evidence type="ECO:0000259" key="7">
    <source>
        <dbReference type="PROSITE" id="PS50888"/>
    </source>
</evidence>
<dbReference type="SMART" id="SM00353">
    <property type="entry name" value="HLH"/>
    <property type="match status" value="1"/>
</dbReference>
<evidence type="ECO:0000256" key="6">
    <source>
        <dbReference type="SAM" id="MobiDB-lite"/>
    </source>
</evidence>
<comment type="subcellular location">
    <subcellularLocation>
        <location evidence="1">Nucleus</location>
    </subcellularLocation>
</comment>
<proteinExistence type="predicted"/>
<evidence type="ECO:0000256" key="4">
    <source>
        <dbReference type="ARBA" id="ARBA00023163"/>
    </source>
</evidence>
<sequence>MALEAVVFPQDPFTYCYKDHLYSNYGFQVAEEEKLLLGIINNNIEQSLHANWDSSSTSMMQNVKDQWDSHSSPEACTVDQSITAPFPLPPSSTTTVRRKRRRSKNAKNKEEIENQRMTHIAVERNRRKQMNEYLAVLRSLMPSSYVQRGDQASIIGGAINFVKELEQLLQSMESQRKTNENIGLNGSSPFAEFFTFPQYTKQSNNGGATMAENQAQKQWAVADIEVTMVDSHANLKILSKKRTGLLMKMVVGLQGLRFTILHLNVTTLDDMALYSVSVKVEDGCQLNTVDEIAAAVNQLLRRVQEEVTFN</sequence>